<reference evidence="1 2" key="1">
    <citation type="submission" date="2020-02" db="EMBL/GenBank/DDBJ databases">
        <title>Draft genome sequence of Haematococcus lacustris strain NIES-144.</title>
        <authorList>
            <person name="Morimoto D."/>
            <person name="Nakagawa S."/>
            <person name="Yoshida T."/>
            <person name="Sawayama S."/>
        </authorList>
    </citation>
    <scope>NUCLEOTIDE SEQUENCE [LARGE SCALE GENOMIC DNA]</scope>
    <source>
        <strain evidence="1 2">NIES-144</strain>
    </source>
</reference>
<organism evidence="1 2">
    <name type="scientific">Haematococcus lacustris</name>
    <name type="common">Green alga</name>
    <name type="synonym">Haematococcus pluvialis</name>
    <dbReference type="NCBI Taxonomy" id="44745"/>
    <lineage>
        <taxon>Eukaryota</taxon>
        <taxon>Viridiplantae</taxon>
        <taxon>Chlorophyta</taxon>
        <taxon>core chlorophytes</taxon>
        <taxon>Chlorophyceae</taxon>
        <taxon>CS clade</taxon>
        <taxon>Chlamydomonadales</taxon>
        <taxon>Haematococcaceae</taxon>
        <taxon>Haematococcus</taxon>
    </lineage>
</organism>
<gene>
    <name evidence="1" type="ORF">HaLaN_10846</name>
</gene>
<proteinExistence type="predicted"/>
<dbReference type="EMBL" id="BLLF01000760">
    <property type="protein sequence ID" value="GFH14736.1"/>
    <property type="molecule type" value="Genomic_DNA"/>
</dbReference>
<sequence>MAPVELGGALVLLGATRMWLQTVAVRDGVYDKALTLPPQTFVAMLGLLHGEVLLAKLLMEQHAGLMLCPAVPLGCYWGRVSPVRMGQAEFTVSSTSGARPRLPMWGEMGSRHLPDAARVQAASPFSSPRKHSSPLPLTHYTQGPMSIGWHQPWCHARAAGQQTEPALAPYIVPMLVLITSELHHTSDIGSATWQGHGLLPGWCQALLT</sequence>
<protein>
    <submittedName>
        <fullName evidence="1">Uncharacterized protein</fullName>
    </submittedName>
</protein>
<evidence type="ECO:0000313" key="1">
    <source>
        <dbReference type="EMBL" id="GFH14736.1"/>
    </source>
</evidence>
<dbReference type="AlphaFoldDB" id="A0A699Z617"/>
<comment type="caution">
    <text evidence="1">The sequence shown here is derived from an EMBL/GenBank/DDBJ whole genome shotgun (WGS) entry which is preliminary data.</text>
</comment>
<dbReference type="Proteomes" id="UP000485058">
    <property type="component" value="Unassembled WGS sequence"/>
</dbReference>
<name>A0A699Z617_HAELA</name>
<evidence type="ECO:0000313" key="2">
    <source>
        <dbReference type="Proteomes" id="UP000485058"/>
    </source>
</evidence>
<accession>A0A699Z617</accession>
<keyword evidence="2" id="KW-1185">Reference proteome</keyword>